<dbReference type="PANTHER" id="PTHR15948">
    <property type="entry name" value="G-PROTEIN COUPLED RECEPTOR 89-RELATED"/>
    <property type="match status" value="1"/>
</dbReference>
<dbReference type="InterPro" id="IPR025969">
    <property type="entry name" value="ABA_GPCR_dom"/>
</dbReference>
<keyword evidence="4 5" id="KW-0472">Membrane</keyword>
<name>A0A0P1KUK3_9SACH</name>
<dbReference type="Proteomes" id="UP000236544">
    <property type="component" value="Unassembled WGS sequence"/>
</dbReference>
<dbReference type="Pfam" id="PF12537">
    <property type="entry name" value="GPHR_N"/>
    <property type="match status" value="1"/>
</dbReference>
<feature type="domain" description="Abscisic acid G-protein coupled receptor-like" evidence="6">
    <location>
        <begin position="294"/>
        <end position="521"/>
    </location>
</feature>
<protein>
    <submittedName>
        <fullName evidence="8">LAQU0S10e02520g1_1</fullName>
    </submittedName>
</protein>
<dbReference type="InterPro" id="IPR015672">
    <property type="entry name" value="GPHR/GTG"/>
</dbReference>
<keyword evidence="9" id="KW-1185">Reference proteome</keyword>
<evidence type="ECO:0000256" key="1">
    <source>
        <dbReference type="ARBA" id="ARBA00004141"/>
    </source>
</evidence>
<evidence type="ECO:0000259" key="6">
    <source>
        <dbReference type="Pfam" id="PF12430"/>
    </source>
</evidence>
<feature type="transmembrane region" description="Helical" evidence="5">
    <location>
        <begin position="309"/>
        <end position="333"/>
    </location>
</feature>
<dbReference type="EMBL" id="LN890547">
    <property type="protein sequence ID" value="CUS23529.1"/>
    <property type="molecule type" value="Genomic_DNA"/>
</dbReference>
<dbReference type="GO" id="GO:0016020">
    <property type="term" value="C:membrane"/>
    <property type="evidence" value="ECO:0007669"/>
    <property type="project" value="UniProtKB-SubCell"/>
</dbReference>
<feature type="transmembrane region" description="Helical" evidence="5">
    <location>
        <begin position="152"/>
        <end position="171"/>
    </location>
</feature>
<evidence type="ECO:0000256" key="5">
    <source>
        <dbReference type="SAM" id="Phobius"/>
    </source>
</evidence>
<dbReference type="PANTHER" id="PTHR15948:SF0">
    <property type="entry name" value="GOLGI PH REGULATOR A-RELATED"/>
    <property type="match status" value="1"/>
</dbReference>
<dbReference type="AlphaFoldDB" id="A0A0P1KUK3"/>
<feature type="domain" description="Golgi pH regulator conserved" evidence="7">
    <location>
        <begin position="176"/>
        <end position="242"/>
    </location>
</feature>
<keyword evidence="3 5" id="KW-1133">Transmembrane helix</keyword>
<feature type="transmembrane region" description="Helical" evidence="5">
    <location>
        <begin position="78"/>
        <end position="102"/>
    </location>
</feature>
<dbReference type="InterPro" id="IPR022535">
    <property type="entry name" value="Golgi_pH-regulator_cons_dom"/>
</dbReference>
<sequence length="531" mass="59840">MSDILLFAFLSGSFLVAFKASDRVLWYKVQHIFDLDSSASKVGGLDLNLLGGQRDSFLSKFHSQFALSSKKAMRGVRVLFSSTFALCLIAMEMTLCQIVVVNDEVSTQSSLVRISWLITSVGLALNLILIQPYLILLSILDKFYGDKIKVDYLALVASGLILGWVFTLSFFEWGPFFYSTNMLTKLSIMGVSVMAFLSGVASVSTPYYVFQLIRYKRRKPNSGFSERIPVAWMDDVVLKEQKGECERRIKEGMNALKSINSQPNGPNLVLRQRHIEETAKFQLELARLESRTKESKHVRDLKKYFQLGFLVYCVYKLLNTFFWKIPALAWHFFQYPFDHSYERLGFSEAGSGSSDPLAVTLANVLSFLLFKFKNQQDKDSLAKQISLVLSVSLFACSVSTVTTTISYLTTLLPTRLQILALKTMQRDSSASVLPTSSKPQNEYKKSPSVIKNLLVSELTGVYILATILMIRSNLPLDVASRLNQMLGEDFGVPDIVIEVWFDKVFAVSTILSFVGIKVVEKTDIDQHNRTL</sequence>
<comment type="subcellular location">
    <subcellularLocation>
        <location evidence="1">Membrane</location>
        <topology evidence="1">Multi-pass membrane protein</topology>
    </subcellularLocation>
</comment>
<keyword evidence="2 5" id="KW-0812">Transmembrane</keyword>
<evidence type="ECO:0000313" key="8">
    <source>
        <dbReference type="EMBL" id="CUS23529.1"/>
    </source>
</evidence>
<proteinExistence type="predicted"/>
<evidence type="ECO:0000256" key="3">
    <source>
        <dbReference type="ARBA" id="ARBA00022989"/>
    </source>
</evidence>
<evidence type="ECO:0000256" key="2">
    <source>
        <dbReference type="ARBA" id="ARBA00022692"/>
    </source>
</evidence>
<feature type="transmembrane region" description="Helical" evidence="5">
    <location>
        <begin position="449"/>
        <end position="470"/>
    </location>
</feature>
<feature type="transmembrane region" description="Helical" evidence="5">
    <location>
        <begin position="353"/>
        <end position="372"/>
    </location>
</feature>
<dbReference type="Pfam" id="PF12430">
    <property type="entry name" value="ABA_GPCR"/>
    <property type="match status" value="1"/>
</dbReference>
<organism evidence="8 9">
    <name type="scientific">Lachancea quebecensis</name>
    <dbReference type="NCBI Taxonomy" id="1654605"/>
    <lineage>
        <taxon>Eukaryota</taxon>
        <taxon>Fungi</taxon>
        <taxon>Dikarya</taxon>
        <taxon>Ascomycota</taxon>
        <taxon>Saccharomycotina</taxon>
        <taxon>Saccharomycetes</taxon>
        <taxon>Saccharomycetales</taxon>
        <taxon>Saccharomycetaceae</taxon>
        <taxon>Lachancea</taxon>
    </lineage>
</organism>
<evidence type="ECO:0000256" key="4">
    <source>
        <dbReference type="ARBA" id="ARBA00023136"/>
    </source>
</evidence>
<dbReference type="OrthoDB" id="264392at2759"/>
<feature type="transmembrane region" description="Helical" evidence="5">
    <location>
        <begin position="191"/>
        <end position="210"/>
    </location>
</feature>
<feature type="transmembrane region" description="Helical" evidence="5">
    <location>
        <begin position="114"/>
        <end position="140"/>
    </location>
</feature>
<evidence type="ECO:0000259" key="7">
    <source>
        <dbReference type="Pfam" id="PF12537"/>
    </source>
</evidence>
<feature type="transmembrane region" description="Helical" evidence="5">
    <location>
        <begin position="384"/>
        <end position="408"/>
    </location>
</feature>
<accession>A0A0P1KUK3</accession>
<reference evidence="9" key="1">
    <citation type="submission" date="2015-10" db="EMBL/GenBank/DDBJ databases">
        <authorList>
            <person name="Devillers H."/>
        </authorList>
    </citation>
    <scope>NUCLEOTIDE SEQUENCE [LARGE SCALE GENOMIC DNA]</scope>
</reference>
<evidence type="ECO:0000313" key="9">
    <source>
        <dbReference type="Proteomes" id="UP000236544"/>
    </source>
</evidence>
<gene>
    <name evidence="8" type="ORF">LAQU0_S10e02520g</name>
</gene>